<feature type="compositionally biased region" description="Polar residues" evidence="1">
    <location>
        <begin position="400"/>
        <end position="413"/>
    </location>
</feature>
<dbReference type="VEuPathDB" id="FungiDB:MELLADRAFT_88262"/>
<dbReference type="Proteomes" id="UP000001072">
    <property type="component" value="Unassembled WGS sequence"/>
</dbReference>
<feature type="region of interest" description="Disordered" evidence="1">
    <location>
        <begin position="396"/>
        <end position="452"/>
    </location>
</feature>
<evidence type="ECO:0000256" key="1">
    <source>
        <dbReference type="SAM" id="MobiDB-lite"/>
    </source>
</evidence>
<feature type="compositionally biased region" description="Polar residues" evidence="1">
    <location>
        <begin position="91"/>
        <end position="112"/>
    </location>
</feature>
<feature type="region of interest" description="Disordered" evidence="1">
    <location>
        <begin position="516"/>
        <end position="560"/>
    </location>
</feature>
<evidence type="ECO:0000313" key="2">
    <source>
        <dbReference type="EMBL" id="EGG05160.1"/>
    </source>
</evidence>
<keyword evidence="3" id="KW-1185">Reference proteome</keyword>
<sequence length="626" mass="69317">MPTNLVLHYPNLIYERRLHPHSQLQVENGQSTGFCCSGLSCRLKPIHSSKYYNPRHQPNKPLIGIKCPFQGGSIRTYNRLNFIQDIRTLNHATHPSSDKPANNQEQHSSPSVQRHKRINHHHNNKSMPDNKRARLPCAGIDGVVTHKGKSKHSNRQCQWQACTDCCQSQRDATGSKCHTHKSGERAKNVIPNTQPFLNTVIETAETSNIGLTPATNNHDSNSSSQINDANLLGPAPPLHPLVLSPSTMRMYHLNRSNEEEAKRAVEEADARCDKNISISLWLKSYKRLLQAEDDPIPFMFASKSMKQFAISKCEALMIFLKTYDPHWNKLLRVYDARSDRWNFTLVETSIPMLNPLREALVCLSTVDPKLCQGLPPLQARLSPAVRSNIRATVDSLRATPIQTPNNNRIYTIQSSSGSATSSSSSYGSNNSPMPVASKHRKTPPNADEPTPLLSITIHHGANTVEEPEIEVVAVRGPKFSCNIFNEPPSPTPIPPVSKIISPSTGDVVAANEDISFSSSPPSISEHPALRDSAPAASNQPHIPTAEAVTSAPGPVTKRRTETTVAIQRHSHANYAAMVFKTQGHAREVTPEKWEEFLKHCDRHNVAATFGTAKSPIWFAKQLGEAR</sequence>
<reference evidence="3" key="1">
    <citation type="journal article" date="2011" name="Proc. Natl. Acad. Sci. U.S.A.">
        <title>Obligate biotrophy features unraveled by the genomic analysis of rust fungi.</title>
        <authorList>
            <person name="Duplessis S."/>
            <person name="Cuomo C.A."/>
            <person name="Lin Y.-C."/>
            <person name="Aerts A."/>
            <person name="Tisserant E."/>
            <person name="Veneault-Fourrey C."/>
            <person name="Joly D.L."/>
            <person name="Hacquard S."/>
            <person name="Amselem J."/>
            <person name="Cantarel B.L."/>
            <person name="Chiu R."/>
            <person name="Coutinho P.M."/>
            <person name="Feau N."/>
            <person name="Field M."/>
            <person name="Frey P."/>
            <person name="Gelhaye E."/>
            <person name="Goldberg J."/>
            <person name="Grabherr M.G."/>
            <person name="Kodira C.D."/>
            <person name="Kohler A."/>
            <person name="Kuees U."/>
            <person name="Lindquist E.A."/>
            <person name="Lucas S.M."/>
            <person name="Mago R."/>
            <person name="Mauceli E."/>
            <person name="Morin E."/>
            <person name="Murat C."/>
            <person name="Pangilinan J.L."/>
            <person name="Park R."/>
            <person name="Pearson M."/>
            <person name="Quesneville H."/>
            <person name="Rouhier N."/>
            <person name="Sakthikumar S."/>
            <person name="Salamov A.A."/>
            <person name="Schmutz J."/>
            <person name="Selles B."/>
            <person name="Shapiro H."/>
            <person name="Tanguay P."/>
            <person name="Tuskan G.A."/>
            <person name="Henrissat B."/>
            <person name="Van de Peer Y."/>
            <person name="Rouze P."/>
            <person name="Ellis J.G."/>
            <person name="Dodds P.N."/>
            <person name="Schein J.E."/>
            <person name="Zhong S."/>
            <person name="Hamelin R.C."/>
            <person name="Grigoriev I.V."/>
            <person name="Szabo L.J."/>
            <person name="Martin F."/>
        </authorList>
    </citation>
    <scope>NUCLEOTIDE SEQUENCE [LARGE SCALE GENOMIC DNA]</scope>
    <source>
        <strain evidence="3">98AG31 / pathotype 3-4-7</strain>
    </source>
</reference>
<dbReference type="GeneID" id="18934811"/>
<name>F4RR62_MELLP</name>
<dbReference type="KEGG" id="mlr:MELLADRAFT_88262"/>
<organism evidence="3">
    <name type="scientific">Melampsora larici-populina (strain 98AG31 / pathotype 3-4-7)</name>
    <name type="common">Poplar leaf rust fungus</name>
    <dbReference type="NCBI Taxonomy" id="747676"/>
    <lineage>
        <taxon>Eukaryota</taxon>
        <taxon>Fungi</taxon>
        <taxon>Dikarya</taxon>
        <taxon>Basidiomycota</taxon>
        <taxon>Pucciniomycotina</taxon>
        <taxon>Pucciniomycetes</taxon>
        <taxon>Pucciniales</taxon>
        <taxon>Melampsoraceae</taxon>
        <taxon>Melampsora</taxon>
    </lineage>
</organism>
<proteinExistence type="predicted"/>
<dbReference type="AlphaFoldDB" id="F4RR62"/>
<protein>
    <submittedName>
        <fullName evidence="2">Uncharacterized protein</fullName>
    </submittedName>
</protein>
<dbReference type="EMBL" id="GL883114">
    <property type="protein sequence ID" value="EGG05160.1"/>
    <property type="molecule type" value="Genomic_DNA"/>
</dbReference>
<evidence type="ECO:0000313" key="3">
    <source>
        <dbReference type="Proteomes" id="UP000001072"/>
    </source>
</evidence>
<feature type="region of interest" description="Disordered" evidence="1">
    <location>
        <begin position="91"/>
        <end position="115"/>
    </location>
</feature>
<feature type="compositionally biased region" description="Low complexity" evidence="1">
    <location>
        <begin position="414"/>
        <end position="431"/>
    </location>
</feature>
<accession>F4RR62</accession>
<dbReference type="HOGENOM" id="CLU_413920_0_0_1"/>
<dbReference type="RefSeq" id="XP_007411525.1">
    <property type="nucleotide sequence ID" value="XM_007411463.1"/>
</dbReference>
<dbReference type="InParanoid" id="F4RR62"/>
<gene>
    <name evidence="2" type="ORF">MELLADRAFT_88262</name>
</gene>